<name>Q1YJ53_AURMS</name>
<comment type="caution">
    <text evidence="9">The sequence shown here is derived from an EMBL/GenBank/DDBJ whole genome shotgun (WGS) entry which is preliminary data.</text>
</comment>
<dbReference type="InterPro" id="IPR036396">
    <property type="entry name" value="Cyt_P450_sf"/>
</dbReference>
<evidence type="ECO:0000313" key="9">
    <source>
        <dbReference type="EMBL" id="EAS49914.1"/>
    </source>
</evidence>
<dbReference type="PANTHER" id="PTHR24286">
    <property type="entry name" value="CYTOCHROME P450 26"/>
    <property type="match status" value="1"/>
</dbReference>
<evidence type="ECO:0000256" key="4">
    <source>
        <dbReference type="ARBA" id="ARBA00022723"/>
    </source>
</evidence>
<sequence>MPQLPRDTRPDATLSLLADPYRFISKQCRAYGSDLFETRLMLQKATCMTGPEAARLFYDQSRFMRHGAMIGRIQKTLLGKHGVQGLDDEAHRLRKQMFMSLMTPERIEVLMAITAEEWQARARLWALRNEIVLYDELHELLTRAACAWAGVPLPESQVRQRTHEITALFDAAGSVGPAHWRARWARKRADRWIENIVGRIRSGQIRPPEGSAASIIAEHRGSNGELLSPHVAAVELLNVIRPIVAVGVYITFVAHALHQFPECRRKLEAGDDTSFTEMFVQEVRRFYPFFPAVAALVRRDFEWGGYRFPRGRRVILDLYGTNRDARTWDEPEAFQPERFRKWDGNPFNFIPQGGGDHDLDHRCPGEWITIGLMSQATKVLSRHIEYDVPEQDLRIDYSRLPALPRSRFIICRVKENANDPI</sequence>
<dbReference type="EMBL" id="AAPJ01000003">
    <property type="protein sequence ID" value="EAS49914.1"/>
    <property type="molecule type" value="Genomic_DNA"/>
</dbReference>
<feature type="binding site" description="axial binding residue" evidence="8">
    <location>
        <position position="363"/>
    </location>
    <ligand>
        <name>heme</name>
        <dbReference type="ChEBI" id="CHEBI:30413"/>
    </ligand>
    <ligandPart>
        <name>Fe</name>
        <dbReference type="ChEBI" id="CHEBI:18248"/>
    </ligandPart>
</feature>
<keyword evidence="3 8" id="KW-0349">Heme</keyword>
<dbReference type="PANTHER" id="PTHR24286:SF24">
    <property type="entry name" value="LANOSTEROL 14-ALPHA DEMETHYLASE"/>
    <property type="match status" value="1"/>
</dbReference>
<evidence type="ECO:0000256" key="6">
    <source>
        <dbReference type="ARBA" id="ARBA00023004"/>
    </source>
</evidence>
<evidence type="ECO:0000256" key="5">
    <source>
        <dbReference type="ARBA" id="ARBA00023002"/>
    </source>
</evidence>
<dbReference type="BioCyc" id="AURANTIMONAS:SI859A1_01267-MONOMER"/>
<keyword evidence="6 8" id="KW-0408">Iron</keyword>
<evidence type="ECO:0000256" key="7">
    <source>
        <dbReference type="ARBA" id="ARBA00023033"/>
    </source>
</evidence>
<dbReference type="SUPFAM" id="SSF48264">
    <property type="entry name" value="Cytochrome P450"/>
    <property type="match status" value="1"/>
</dbReference>
<reference evidence="9 10" key="1">
    <citation type="journal article" date="2008" name="Appl. Environ. Microbiol.">
        <title>Genomic insights into Mn(II) oxidation by the marine alphaproteobacterium Aurantimonas sp. strain SI85-9A1.</title>
        <authorList>
            <person name="Dick G.J."/>
            <person name="Podell S."/>
            <person name="Johnson H.A."/>
            <person name="Rivera-Espinoza Y."/>
            <person name="Bernier-Latmani R."/>
            <person name="McCarthy J.K."/>
            <person name="Torpey J.W."/>
            <person name="Clement B.G."/>
            <person name="Gaasterland T."/>
            <person name="Tebo B.M."/>
        </authorList>
    </citation>
    <scope>NUCLEOTIDE SEQUENCE [LARGE SCALE GENOMIC DNA]</scope>
    <source>
        <strain evidence="9 10">SI85-9A1</strain>
    </source>
</reference>
<organism evidence="9 10">
    <name type="scientific">Aurantimonas manganoxydans (strain ATCC BAA-1229 / DSM 21871 / SI85-9A1)</name>
    <dbReference type="NCBI Taxonomy" id="287752"/>
    <lineage>
        <taxon>Bacteria</taxon>
        <taxon>Pseudomonadati</taxon>
        <taxon>Pseudomonadota</taxon>
        <taxon>Alphaproteobacteria</taxon>
        <taxon>Hyphomicrobiales</taxon>
        <taxon>Aurantimonadaceae</taxon>
        <taxon>Aurantimonas</taxon>
    </lineage>
</organism>
<dbReference type="CDD" id="cd11067">
    <property type="entry name" value="CYP152"/>
    <property type="match status" value="1"/>
</dbReference>
<dbReference type="AlphaFoldDB" id="Q1YJ53"/>
<dbReference type="InterPro" id="IPR001128">
    <property type="entry name" value="Cyt_P450"/>
</dbReference>
<keyword evidence="7" id="KW-0503">Monooxygenase</keyword>
<evidence type="ECO:0000313" key="10">
    <source>
        <dbReference type="Proteomes" id="UP000000321"/>
    </source>
</evidence>
<keyword evidence="10" id="KW-1185">Reference proteome</keyword>
<accession>Q1YJ53</accession>
<evidence type="ECO:0000256" key="8">
    <source>
        <dbReference type="PIRSR" id="PIRSR602401-1"/>
    </source>
</evidence>
<keyword evidence="4 8" id="KW-0479">Metal-binding</keyword>
<dbReference type="Proteomes" id="UP000000321">
    <property type="component" value="Unassembled WGS sequence"/>
</dbReference>
<dbReference type="GO" id="GO:0020037">
    <property type="term" value="F:heme binding"/>
    <property type="evidence" value="ECO:0007669"/>
    <property type="project" value="InterPro"/>
</dbReference>
<comment type="similarity">
    <text evidence="2">Belongs to the cytochrome P450 family.</text>
</comment>
<dbReference type="GO" id="GO:0016705">
    <property type="term" value="F:oxidoreductase activity, acting on paired donors, with incorporation or reduction of molecular oxygen"/>
    <property type="evidence" value="ECO:0007669"/>
    <property type="project" value="InterPro"/>
</dbReference>
<dbReference type="InterPro" id="IPR002401">
    <property type="entry name" value="Cyt_P450_E_grp-I"/>
</dbReference>
<dbReference type="Gene3D" id="1.10.630.10">
    <property type="entry name" value="Cytochrome P450"/>
    <property type="match status" value="1"/>
</dbReference>
<keyword evidence="5" id="KW-0560">Oxidoreductase</keyword>
<dbReference type="PRINTS" id="PR00463">
    <property type="entry name" value="EP450I"/>
</dbReference>
<dbReference type="GO" id="GO:0005506">
    <property type="term" value="F:iron ion binding"/>
    <property type="evidence" value="ECO:0007669"/>
    <property type="project" value="InterPro"/>
</dbReference>
<dbReference type="OrthoDB" id="9764248at2"/>
<gene>
    <name evidence="9" type="ORF">SI859A1_01267</name>
</gene>
<evidence type="ECO:0000256" key="3">
    <source>
        <dbReference type="ARBA" id="ARBA00022617"/>
    </source>
</evidence>
<dbReference type="GO" id="GO:0004497">
    <property type="term" value="F:monooxygenase activity"/>
    <property type="evidence" value="ECO:0007669"/>
    <property type="project" value="UniProtKB-KW"/>
</dbReference>
<dbReference type="GO" id="GO:0016125">
    <property type="term" value="P:sterol metabolic process"/>
    <property type="evidence" value="ECO:0007669"/>
    <property type="project" value="TreeGrafter"/>
</dbReference>
<dbReference type="HOGENOM" id="CLU_037319_0_0_5"/>
<protein>
    <submittedName>
        <fullName evidence="9">Acid alpha hydroxylase, cytochrome P450</fullName>
    </submittedName>
</protein>
<dbReference type="Pfam" id="PF00067">
    <property type="entry name" value="p450"/>
    <property type="match status" value="1"/>
</dbReference>
<proteinExistence type="inferred from homology"/>
<comment type="cofactor">
    <cofactor evidence="1 8">
        <name>heme</name>
        <dbReference type="ChEBI" id="CHEBI:30413"/>
    </cofactor>
</comment>
<evidence type="ECO:0000256" key="1">
    <source>
        <dbReference type="ARBA" id="ARBA00001971"/>
    </source>
</evidence>
<evidence type="ECO:0000256" key="2">
    <source>
        <dbReference type="ARBA" id="ARBA00010617"/>
    </source>
</evidence>